<comment type="similarity">
    <text evidence="3">Belongs to the heat shock protein 70 family.</text>
</comment>
<dbReference type="InterPro" id="IPR013126">
    <property type="entry name" value="Hsp_70_fam"/>
</dbReference>
<organism evidence="4 5">
    <name type="scientific">Prunus dulcis</name>
    <name type="common">Almond</name>
    <name type="synonym">Amygdalus dulcis</name>
    <dbReference type="NCBI Taxonomy" id="3755"/>
    <lineage>
        <taxon>Eukaryota</taxon>
        <taxon>Viridiplantae</taxon>
        <taxon>Streptophyta</taxon>
        <taxon>Embryophyta</taxon>
        <taxon>Tracheophyta</taxon>
        <taxon>Spermatophyta</taxon>
        <taxon>Magnoliopsida</taxon>
        <taxon>eudicotyledons</taxon>
        <taxon>Gunneridae</taxon>
        <taxon>Pentapetalae</taxon>
        <taxon>rosids</taxon>
        <taxon>fabids</taxon>
        <taxon>Rosales</taxon>
        <taxon>Rosaceae</taxon>
        <taxon>Amygdaloideae</taxon>
        <taxon>Amygdaleae</taxon>
        <taxon>Prunus</taxon>
    </lineage>
</organism>
<evidence type="ECO:0000256" key="2">
    <source>
        <dbReference type="ARBA" id="ARBA00022840"/>
    </source>
</evidence>
<proteinExistence type="inferred from homology"/>
<keyword evidence="2 3" id="KW-0067">ATP-binding</keyword>
<dbReference type="FunFam" id="2.60.34.10:FF:000019">
    <property type="entry name" value="Heat shock 70 kDa protein 8"/>
    <property type="match status" value="1"/>
</dbReference>
<dbReference type="Pfam" id="PF00012">
    <property type="entry name" value="HSP70"/>
    <property type="match status" value="1"/>
</dbReference>
<dbReference type="OMA" id="LYSGMNP"/>
<reference evidence="5" key="1">
    <citation type="journal article" date="2020" name="Plant J.">
        <title>Transposons played a major role in the diversification between the closely related almond and peach genomes: results from the almond genome sequence.</title>
        <authorList>
            <person name="Alioto T."/>
            <person name="Alexiou K.G."/>
            <person name="Bardil A."/>
            <person name="Barteri F."/>
            <person name="Castanera R."/>
            <person name="Cruz F."/>
            <person name="Dhingra A."/>
            <person name="Duval H."/>
            <person name="Fernandez I Marti A."/>
            <person name="Frias L."/>
            <person name="Galan B."/>
            <person name="Garcia J.L."/>
            <person name="Howad W."/>
            <person name="Gomez-Garrido J."/>
            <person name="Gut M."/>
            <person name="Julca I."/>
            <person name="Morata J."/>
            <person name="Puigdomenech P."/>
            <person name="Ribeca P."/>
            <person name="Rubio Cabetas M.J."/>
            <person name="Vlasova A."/>
            <person name="Wirthensohn M."/>
            <person name="Garcia-Mas J."/>
            <person name="Gabaldon T."/>
            <person name="Casacuberta J.M."/>
            <person name="Arus P."/>
        </authorList>
    </citation>
    <scope>NUCLEOTIDE SEQUENCE [LARGE SCALE GENOMIC DNA]</scope>
    <source>
        <strain evidence="5">cv. Texas</strain>
    </source>
</reference>
<dbReference type="Proteomes" id="UP000327085">
    <property type="component" value="Chromosome 1"/>
</dbReference>
<dbReference type="Gene3D" id="3.30.30.30">
    <property type="match status" value="1"/>
</dbReference>
<evidence type="ECO:0000256" key="3">
    <source>
        <dbReference type="RuleBase" id="RU003322"/>
    </source>
</evidence>
<dbReference type="SUPFAM" id="SSF53067">
    <property type="entry name" value="Actin-like ATPase domain"/>
    <property type="match status" value="2"/>
</dbReference>
<evidence type="ECO:0000313" key="5">
    <source>
        <dbReference type="Proteomes" id="UP000327085"/>
    </source>
</evidence>
<gene>
    <name evidence="4" type="ORF">ALMOND_2B004697</name>
</gene>
<dbReference type="InterPro" id="IPR018181">
    <property type="entry name" value="Heat_shock_70_CS"/>
</dbReference>
<accession>A0A5E4EZH8</accession>
<dbReference type="InParanoid" id="A0A5E4EZH8"/>
<name>A0A5E4EZH8_PRUDU</name>
<dbReference type="InterPro" id="IPR043129">
    <property type="entry name" value="ATPase_NBD"/>
</dbReference>
<dbReference type="GO" id="GO:0005524">
    <property type="term" value="F:ATP binding"/>
    <property type="evidence" value="ECO:0007669"/>
    <property type="project" value="UniProtKB-KW"/>
</dbReference>
<keyword evidence="4" id="KW-0346">Stress response</keyword>
<dbReference type="AlphaFoldDB" id="A0A5E4EZH8"/>
<keyword evidence="1 3" id="KW-0547">Nucleotide-binding</keyword>
<dbReference type="Gene3D" id="3.30.420.40">
    <property type="match status" value="2"/>
</dbReference>
<dbReference type="GO" id="GO:0140662">
    <property type="term" value="F:ATP-dependent protein folding chaperone"/>
    <property type="evidence" value="ECO:0007669"/>
    <property type="project" value="InterPro"/>
</dbReference>
<sequence length="569" mass="60876">MAEPAYTVASDSETTGEEKLSATFSETAIGIDIGTSQCSVAVWNGSQVELLKNTRNQKMMRSYVTFKDENPSGGVSSQLVNEQDVLSGAAIFNMKRLIGRVDTDPVVHSSKSLPFLVQTLGIGVRPLIAALVNNVWRSTTPEEVVAIFLVELKAMAEIRLKRPIKNVVLTIPASFSRFQLTRIERACAMAGLHVLRLMPEPTAVALLYAQQNVSQNTNTGSEKIALIFNMGAGYCDVAVTATAGGVSQIKALAGSAIGGEDLLQNMMHHLLPDSESLLTSCGLDDIKSVGLLRVATQEAIHSLSSQTNVQVDVDLGNGTKICKVVDRGEFEEVNQDVFDKCASLIIQCLHDAKVDTEDVSDVIVVGGCSYIPKIKSLVMGTCKKQELYKGMNPLEAAVSGAALEGAVASGLSDPFGSLDLLTIQATPLAIGIRADGNNFVPIIPRSTTMPAQKDLIFTTAHDNQAEALIIVYEGEGKKVEENHLLGYFKITGIPLAPKGVPEIRVILDIDASSVLRVLAGVLMPGSHQPVNPVMGVRMPTVDDGHGWCAEALNRVYGSNLDLVTVQRKI</sequence>
<dbReference type="Gene3D" id="3.90.640.10">
    <property type="entry name" value="Actin, Chain A, domain 4"/>
    <property type="match status" value="1"/>
</dbReference>
<protein>
    <submittedName>
        <fullName evidence="4">PREDICTED: heat shock</fullName>
    </submittedName>
</protein>
<dbReference type="PANTHER" id="PTHR19375">
    <property type="entry name" value="HEAT SHOCK PROTEIN 70KDA"/>
    <property type="match status" value="1"/>
</dbReference>
<evidence type="ECO:0000313" key="4">
    <source>
        <dbReference type="EMBL" id="VVA20886.1"/>
    </source>
</evidence>
<dbReference type="FunFam" id="3.90.640.10:FF:000042">
    <property type="entry name" value="Heat shock 70 kDa protein 8"/>
    <property type="match status" value="1"/>
</dbReference>
<dbReference type="EMBL" id="CABIKO010000048">
    <property type="protein sequence ID" value="VVA20886.1"/>
    <property type="molecule type" value="Genomic_DNA"/>
</dbReference>
<dbReference type="Gramene" id="VVA20886">
    <property type="protein sequence ID" value="VVA20886"/>
    <property type="gene ID" value="Prudul26B004697"/>
</dbReference>
<evidence type="ECO:0000256" key="1">
    <source>
        <dbReference type="ARBA" id="ARBA00022741"/>
    </source>
</evidence>
<dbReference type="PRINTS" id="PR00301">
    <property type="entry name" value="HEATSHOCK70"/>
</dbReference>
<dbReference type="Gene3D" id="2.60.34.10">
    <property type="entry name" value="Substrate Binding Domain Of DNAk, Chain A, domain 1"/>
    <property type="match status" value="1"/>
</dbReference>
<dbReference type="FunCoup" id="A0A5E4EZH8">
    <property type="interactions" value="196"/>
</dbReference>
<dbReference type="PROSITE" id="PS01036">
    <property type="entry name" value="HSP70_3"/>
    <property type="match status" value="1"/>
</dbReference>
<dbReference type="InterPro" id="IPR029047">
    <property type="entry name" value="HSP70_peptide-bd_sf"/>
</dbReference>
<dbReference type="SUPFAM" id="SSF100920">
    <property type="entry name" value="Heat shock protein 70kD (HSP70), peptide-binding domain"/>
    <property type="match status" value="1"/>
</dbReference>